<keyword evidence="4 18" id="KW-0808">Transferase</keyword>
<dbReference type="SMART" id="SM00822">
    <property type="entry name" value="PKS_KR"/>
    <property type="match status" value="4"/>
</dbReference>
<dbReference type="Pfam" id="PF08240">
    <property type="entry name" value="ADH_N"/>
    <property type="match status" value="1"/>
</dbReference>
<feature type="region of interest" description="N-terminal hotdog fold" evidence="14">
    <location>
        <begin position="2600"/>
        <end position="2725"/>
    </location>
</feature>
<evidence type="ECO:0000256" key="8">
    <source>
        <dbReference type="ARBA" id="ARBA00023315"/>
    </source>
</evidence>
<keyword evidence="8" id="KW-0012">Acyltransferase</keyword>
<dbReference type="PROSITE" id="PS00012">
    <property type="entry name" value="PHOSPHOPANTETHEINE"/>
    <property type="match status" value="4"/>
</dbReference>
<dbReference type="Pfam" id="PF13602">
    <property type="entry name" value="ADH_zinc_N_2"/>
    <property type="match status" value="1"/>
</dbReference>
<evidence type="ECO:0000256" key="2">
    <source>
        <dbReference type="ARBA" id="ARBA00022450"/>
    </source>
</evidence>
<evidence type="ECO:0000256" key="6">
    <source>
        <dbReference type="ARBA" id="ARBA00023194"/>
    </source>
</evidence>
<dbReference type="PROSITE" id="PS52019">
    <property type="entry name" value="PKS_MFAS_DH"/>
    <property type="match status" value="3"/>
</dbReference>
<dbReference type="SUPFAM" id="SSF101173">
    <property type="entry name" value="Docking domain B of the erythromycin polyketide synthase (DEBS)"/>
    <property type="match status" value="1"/>
</dbReference>
<dbReference type="GO" id="GO:0004315">
    <property type="term" value="F:3-oxoacyl-[acyl-carrier-protein] synthase activity"/>
    <property type="evidence" value="ECO:0007669"/>
    <property type="project" value="InterPro"/>
</dbReference>
<dbReference type="Pfam" id="PF14765">
    <property type="entry name" value="PS-DH"/>
    <property type="match status" value="3"/>
</dbReference>
<feature type="active site" description="Proton donor; for dehydratase activity" evidence="14">
    <location>
        <position position="1099"/>
    </location>
</feature>
<dbReference type="Pfam" id="PF08990">
    <property type="entry name" value="Docking"/>
    <property type="match status" value="1"/>
</dbReference>
<dbReference type="SUPFAM" id="SSF47336">
    <property type="entry name" value="ACP-like"/>
    <property type="match status" value="4"/>
</dbReference>
<feature type="region of interest" description="C-terminal hotdog fold" evidence="14">
    <location>
        <begin position="1038"/>
        <end position="1173"/>
    </location>
</feature>
<dbReference type="Gene3D" id="3.40.50.720">
    <property type="entry name" value="NAD(P)-binding Rossmann-like Domain"/>
    <property type="match status" value="4"/>
</dbReference>
<feature type="domain" description="Ketosynthase family 3 (KS3)" evidence="16">
    <location>
        <begin position="3728"/>
        <end position="4150"/>
    </location>
</feature>
<protein>
    <recommendedName>
        <fullName evidence="13">6-deoxyerythronolide-B synthase</fullName>
        <ecNumber evidence="13">2.3.1.94</ecNumber>
    </recommendedName>
</protein>
<feature type="region of interest" description="C-terminal hotdog fold" evidence="14">
    <location>
        <begin position="6229"/>
        <end position="6364"/>
    </location>
</feature>
<feature type="region of interest" description="N-terminal hotdog fold" evidence="14">
    <location>
        <begin position="905"/>
        <end position="1026"/>
    </location>
</feature>
<evidence type="ECO:0000256" key="11">
    <source>
        <dbReference type="ARBA" id="ARBA00060622"/>
    </source>
</evidence>
<dbReference type="InterPro" id="IPR014031">
    <property type="entry name" value="Ketoacyl_synth_C"/>
</dbReference>
<dbReference type="PROSITE" id="PS50075">
    <property type="entry name" value="CARRIER"/>
    <property type="match status" value="4"/>
</dbReference>
<dbReference type="InterPro" id="IPR002364">
    <property type="entry name" value="Quin_OxRdtase/zeta-crystal_CS"/>
</dbReference>
<dbReference type="PROSITE" id="PS52004">
    <property type="entry name" value="KS3_2"/>
    <property type="match status" value="4"/>
</dbReference>
<dbReference type="GO" id="GO:0006633">
    <property type="term" value="P:fatty acid biosynthetic process"/>
    <property type="evidence" value="ECO:0007669"/>
    <property type="project" value="InterPro"/>
</dbReference>
<dbReference type="InterPro" id="IPR032821">
    <property type="entry name" value="PKS_assoc"/>
</dbReference>
<evidence type="ECO:0000256" key="3">
    <source>
        <dbReference type="ARBA" id="ARBA00022553"/>
    </source>
</evidence>
<name>A0A2T0SGF4_9PSEU</name>
<dbReference type="PROSITE" id="PS00606">
    <property type="entry name" value="KS3_1"/>
    <property type="match status" value="4"/>
</dbReference>
<evidence type="ECO:0000259" key="17">
    <source>
        <dbReference type="PROSITE" id="PS52019"/>
    </source>
</evidence>
<evidence type="ECO:0000259" key="16">
    <source>
        <dbReference type="PROSITE" id="PS52004"/>
    </source>
</evidence>
<dbReference type="InterPro" id="IPR042104">
    <property type="entry name" value="PKS_dehydratase_sf"/>
</dbReference>
<evidence type="ECO:0000256" key="14">
    <source>
        <dbReference type="PROSITE-ProRule" id="PRU01363"/>
    </source>
</evidence>
<comment type="pathway">
    <text evidence="11">Antibiotic biosynthesis; erythromycin biosynthesis.</text>
</comment>
<dbReference type="Pfam" id="PF08659">
    <property type="entry name" value="KR"/>
    <property type="match status" value="4"/>
</dbReference>
<dbReference type="InterPro" id="IPR050091">
    <property type="entry name" value="PKS_NRPS_Biosynth_Enz"/>
</dbReference>
<dbReference type="InterPro" id="IPR049900">
    <property type="entry name" value="PKS_mFAS_DH"/>
</dbReference>
<keyword evidence="19" id="KW-1185">Reference proteome</keyword>
<dbReference type="FunFam" id="3.40.366.10:FF:000002">
    <property type="entry name" value="Probable polyketide synthase 2"/>
    <property type="match status" value="3"/>
</dbReference>
<dbReference type="GO" id="GO:0031177">
    <property type="term" value="F:phosphopantetheine binding"/>
    <property type="evidence" value="ECO:0007669"/>
    <property type="project" value="InterPro"/>
</dbReference>
<evidence type="ECO:0000256" key="9">
    <source>
        <dbReference type="ARBA" id="ARBA00052442"/>
    </source>
</evidence>
<dbReference type="PANTHER" id="PTHR43775:SF51">
    <property type="entry name" value="INACTIVE PHENOLPHTHIOCEROL SYNTHESIS POLYKETIDE SYNTHASE TYPE I PKS1-RELATED"/>
    <property type="match status" value="1"/>
</dbReference>
<dbReference type="Gene3D" id="3.40.366.10">
    <property type="entry name" value="Malonyl-Coenzyme A Acyl Carrier Protein, domain 2"/>
    <property type="match status" value="4"/>
</dbReference>
<dbReference type="Pfam" id="PF16197">
    <property type="entry name" value="KAsynt_C_assoc"/>
    <property type="match status" value="4"/>
</dbReference>
<dbReference type="InterPro" id="IPR016039">
    <property type="entry name" value="Thiolase-like"/>
</dbReference>
<feature type="active site" description="Proton acceptor; for dehydratase activity" evidence="14">
    <location>
        <position position="937"/>
    </location>
</feature>
<dbReference type="Gene3D" id="3.10.129.110">
    <property type="entry name" value="Polyketide synthase dehydratase"/>
    <property type="match status" value="3"/>
</dbReference>
<feature type="domain" description="PKS/mFAS DH" evidence="17">
    <location>
        <begin position="2600"/>
        <end position="2876"/>
    </location>
</feature>
<evidence type="ECO:0000256" key="10">
    <source>
        <dbReference type="ARBA" id="ARBA00060158"/>
    </source>
</evidence>
<reference evidence="18 19" key="1">
    <citation type="submission" date="2018-03" db="EMBL/GenBank/DDBJ databases">
        <title>Genomic Encyclopedia of Archaeal and Bacterial Type Strains, Phase II (KMG-II): from individual species to whole genera.</title>
        <authorList>
            <person name="Goeker M."/>
        </authorList>
    </citation>
    <scope>NUCLEOTIDE SEQUENCE [LARGE SCALE GENOMIC DNA]</scope>
    <source>
        <strain evidence="18 19">DSM 44720</strain>
    </source>
</reference>
<dbReference type="SUPFAM" id="SSF52151">
    <property type="entry name" value="FabD/lysophospholipase-like"/>
    <property type="match status" value="4"/>
</dbReference>
<dbReference type="EMBL" id="PVTF01000021">
    <property type="protein sequence ID" value="PRY32487.1"/>
    <property type="molecule type" value="Genomic_DNA"/>
</dbReference>
<dbReference type="InterPro" id="IPR001227">
    <property type="entry name" value="Ac_transferase_dom_sf"/>
</dbReference>
<dbReference type="FunFam" id="3.40.47.10:FF:000019">
    <property type="entry name" value="Polyketide synthase type I"/>
    <property type="match status" value="4"/>
</dbReference>
<dbReference type="InterPro" id="IPR014030">
    <property type="entry name" value="Ketoacyl_synth_N"/>
</dbReference>
<evidence type="ECO:0000256" key="13">
    <source>
        <dbReference type="ARBA" id="ARBA00066981"/>
    </source>
</evidence>
<dbReference type="Proteomes" id="UP000239494">
    <property type="component" value="Unassembled WGS sequence"/>
</dbReference>
<feature type="domain" description="Ketosynthase family 3 (KS3)" evidence="16">
    <location>
        <begin position="32"/>
        <end position="441"/>
    </location>
</feature>
<dbReference type="Pfam" id="PF21089">
    <property type="entry name" value="PKS_DH_N"/>
    <property type="match status" value="3"/>
</dbReference>
<keyword evidence="5" id="KW-0677">Repeat</keyword>
<dbReference type="SUPFAM" id="SSF50129">
    <property type="entry name" value="GroES-like"/>
    <property type="match status" value="1"/>
</dbReference>
<dbReference type="InterPro" id="IPR020806">
    <property type="entry name" value="PKS_PP-bd"/>
</dbReference>
<dbReference type="SMART" id="SM00827">
    <property type="entry name" value="PKS_AT"/>
    <property type="match status" value="4"/>
</dbReference>
<dbReference type="GO" id="GO:0047879">
    <property type="term" value="F:erythronolide synthase activity"/>
    <property type="evidence" value="ECO:0007669"/>
    <property type="project" value="UniProtKB-EC"/>
</dbReference>
<dbReference type="InterPro" id="IPR049552">
    <property type="entry name" value="PKS_DH_N"/>
</dbReference>
<feature type="domain" description="PKS/mFAS DH" evidence="17">
    <location>
        <begin position="6091"/>
        <end position="6364"/>
    </location>
</feature>
<dbReference type="GO" id="GO:0016491">
    <property type="term" value="F:oxidoreductase activity"/>
    <property type="evidence" value="ECO:0007669"/>
    <property type="project" value="InterPro"/>
</dbReference>
<dbReference type="CDD" id="cd05195">
    <property type="entry name" value="enoyl_red"/>
    <property type="match status" value="1"/>
</dbReference>
<organism evidence="18 19">
    <name type="scientific">Umezawaea tangerina</name>
    <dbReference type="NCBI Taxonomy" id="84725"/>
    <lineage>
        <taxon>Bacteria</taxon>
        <taxon>Bacillati</taxon>
        <taxon>Actinomycetota</taxon>
        <taxon>Actinomycetes</taxon>
        <taxon>Pseudonocardiales</taxon>
        <taxon>Pseudonocardiaceae</taxon>
        <taxon>Umezawaea</taxon>
    </lineage>
</organism>
<keyword evidence="7" id="KW-0511">Multifunctional enzyme</keyword>
<dbReference type="RefSeq" id="WP_170156285.1">
    <property type="nucleotide sequence ID" value="NZ_PVTF01000021.1"/>
</dbReference>
<evidence type="ECO:0000313" key="18">
    <source>
        <dbReference type="EMBL" id="PRY32487.1"/>
    </source>
</evidence>
<feature type="domain" description="Carrier" evidence="15">
    <location>
        <begin position="5120"/>
        <end position="5197"/>
    </location>
</feature>
<dbReference type="PROSITE" id="PS01162">
    <property type="entry name" value="QOR_ZETA_CRYSTAL"/>
    <property type="match status" value="1"/>
</dbReference>
<comment type="subunit">
    <text evidence="12">Homodimer. Erythronolide synthase is composed of EryAI, EryAII and EryAIII multimodular (2 modules) polypeptides each coding for a functional synthase subunit which participates in 2 of the six FAS-like elongation steps required for formation of the polyketide. Module 1, 2, 3, 4, 5, and 6 participating in biosynthesis steps 1, 2, 3, 4, 5, and 6, respectively.</text>
</comment>
<dbReference type="SMART" id="SM00829">
    <property type="entry name" value="PKS_ER"/>
    <property type="match status" value="1"/>
</dbReference>
<feature type="region of interest" description="N-terminal hotdog fold" evidence="14">
    <location>
        <begin position="6091"/>
        <end position="6213"/>
    </location>
</feature>
<feature type="domain" description="PKS/mFAS DH" evidence="17">
    <location>
        <begin position="905"/>
        <end position="1173"/>
    </location>
</feature>
<dbReference type="InterPro" id="IPR036291">
    <property type="entry name" value="NAD(P)-bd_dom_sf"/>
</dbReference>
<dbReference type="InterPro" id="IPR016035">
    <property type="entry name" value="Acyl_Trfase/lysoPLipase"/>
</dbReference>
<comment type="cofactor">
    <cofactor evidence="1">
        <name>pantetheine 4'-phosphate</name>
        <dbReference type="ChEBI" id="CHEBI:47942"/>
    </cofactor>
</comment>
<accession>A0A2T0SGF4</accession>
<dbReference type="SUPFAM" id="SSF55048">
    <property type="entry name" value="Probable ACP-binding domain of malonyl-CoA ACP transacylase"/>
    <property type="match status" value="4"/>
</dbReference>
<dbReference type="GO" id="GO:0008270">
    <property type="term" value="F:zinc ion binding"/>
    <property type="evidence" value="ECO:0007669"/>
    <property type="project" value="InterPro"/>
</dbReference>
<feature type="domain" description="Carrier" evidence="15">
    <location>
        <begin position="3635"/>
        <end position="3710"/>
    </location>
</feature>
<dbReference type="Pfam" id="PF00109">
    <property type="entry name" value="ketoacyl-synt"/>
    <property type="match status" value="4"/>
</dbReference>
<dbReference type="PANTHER" id="PTHR43775">
    <property type="entry name" value="FATTY ACID SYNTHASE"/>
    <property type="match status" value="1"/>
</dbReference>
<evidence type="ECO:0000256" key="4">
    <source>
        <dbReference type="ARBA" id="ARBA00022679"/>
    </source>
</evidence>
<dbReference type="Pfam" id="PF00550">
    <property type="entry name" value="PP-binding"/>
    <property type="match status" value="4"/>
</dbReference>
<feature type="domain" description="Carrier" evidence="15">
    <location>
        <begin position="6796"/>
        <end position="6871"/>
    </location>
</feature>
<comment type="function">
    <text evidence="10">Involved in the biosynthesis of antibiotic erythromycin via the biosynthesis of its aglycone precursor, 6-deoxyerythronolide B (6-dEB).</text>
</comment>
<dbReference type="EC" id="2.3.1.94" evidence="13"/>
<dbReference type="InterPro" id="IPR016036">
    <property type="entry name" value="Malonyl_transacylase_ACP-bd"/>
</dbReference>
<evidence type="ECO:0000313" key="19">
    <source>
        <dbReference type="Proteomes" id="UP000239494"/>
    </source>
</evidence>
<dbReference type="Pfam" id="PF18369">
    <property type="entry name" value="PKS_DE"/>
    <property type="match status" value="1"/>
</dbReference>
<evidence type="ECO:0000256" key="5">
    <source>
        <dbReference type="ARBA" id="ARBA00022737"/>
    </source>
</evidence>
<feature type="active site" description="Proton donor; for dehydratase activity" evidence="14">
    <location>
        <position position="2798"/>
    </location>
</feature>
<feature type="active site" description="Proton acceptor; for dehydratase activity" evidence="14">
    <location>
        <position position="2632"/>
    </location>
</feature>
<comment type="caution">
    <text evidence="18">The sequence shown here is derived from an EMBL/GenBank/DDBJ whole genome shotgun (WGS) entry which is preliminary data.</text>
</comment>
<dbReference type="FunFam" id="1.10.1200.10:FF:000007">
    <property type="entry name" value="Probable polyketide synthase pks17"/>
    <property type="match status" value="4"/>
</dbReference>
<dbReference type="InterPro" id="IPR020807">
    <property type="entry name" value="PKS_DH"/>
</dbReference>
<dbReference type="InterPro" id="IPR014043">
    <property type="entry name" value="Acyl_transferase_dom"/>
</dbReference>
<dbReference type="InterPro" id="IPR055123">
    <property type="entry name" value="SpnB-like_Rossmann"/>
</dbReference>
<dbReference type="SMART" id="SM00823">
    <property type="entry name" value="PKS_PP"/>
    <property type="match status" value="4"/>
</dbReference>
<dbReference type="CDD" id="cd00833">
    <property type="entry name" value="PKS"/>
    <property type="match status" value="4"/>
</dbReference>
<dbReference type="InterPro" id="IPR013154">
    <property type="entry name" value="ADH-like_N"/>
</dbReference>
<dbReference type="Gene3D" id="3.40.47.10">
    <property type="match status" value="4"/>
</dbReference>
<dbReference type="InterPro" id="IPR011032">
    <property type="entry name" value="GroES-like_sf"/>
</dbReference>
<feature type="domain" description="Carrier" evidence="15">
    <location>
        <begin position="1613"/>
        <end position="1688"/>
    </location>
</feature>
<dbReference type="Gene3D" id="3.90.180.10">
    <property type="entry name" value="Medium-chain alcohol dehydrogenases, catalytic domain"/>
    <property type="match status" value="1"/>
</dbReference>
<gene>
    <name evidence="18" type="ORF">CLV43_12182</name>
</gene>
<dbReference type="Gene3D" id="3.30.70.3290">
    <property type="match status" value="4"/>
</dbReference>
<dbReference type="InterPro" id="IPR049551">
    <property type="entry name" value="PKS_DH_C"/>
</dbReference>
<sequence>MNENKLRDYLKRVTADLQRTKARLREVEEGGGEPIAIVAMGCRYPGGVTSPEELWDLVAGEVDAVTAFPAERGWAIEGTGAFVDDVAGFDADLFGISPHEALAMDPQQRLLLETAWEVFERAGIDPTSLKTSKTGVFAGVQYQDYASRPLAVSDEVRPYLGQGSSDNIVSGRVAYAFGLEGPAVSIDTACSSSLVGIHLAGQSLRSGECDLALAGGVMVMSTDAAFAEMAVQGGLAADGRCKSFSATADGTGWGEGVGLLLLERLSDARRNGHPVLAVIRGSAVNQDGASSRLTAPNGPAQQRLIRTALAGAGLAPSEVDVVEAHGTGTPLGDPIEAQALIATYGKDRERPLLLGSLKSNIAHTQAAAGVGGVIKMVLAMRAGIVPATLHVDAPTPAVDWSDGTVRLVTSAQEWPDTGRPRRSAVSSFGVSGTNSHVILEQAPEPDAEAEPDAVDGPVAWVLSGRTEAALRGQAGRLADFLAERPGVRPVDVAHSLATTRAALEHRAVVVAADPAAFLAKLTDLAADAPTADAVRGVVAGDPPDVLFAFPGQGTQWAGMAVDLLDTAPVFRDRLLECADALAPHVDWSLVDVLRGEGPGLDRVDVVQPVLFAVMVSLAALWESCGVTPAGVVGHSQGEIAAAVVAGALSLEDGARVVALRSRALRALSGAGGMMSVALPAAELRLTGDLSLAAVNGPSSVVVSGDPAELVALRDELHGRDVRATILPVDYASHSAHVERIEQDLLTALADVSAVSADIAFYSSVTGGLLDTAALDAAYWYRNLRRTVEFEQATRAALADGHGVVLEVGPHPVLTNAVQETADTAGSTAVALGSLRRDDGGPSRVLTTLGELHAAGVVVDWAAVNAARSPRVIALPTYAFQRKHYWLETVPATGDLRAAGLGTPDHPLLGAVVSVADGDGVLFTGQLSRRTHPWLADHAVGDAVLLPGAALLELAIRAGDQVGCGRVEELTLEAPLLLPDDGAVTIQVAVGTPDEQGRRPLTVFGRVGDDDWTRHAGGVLAATPAPAPATATAWPPAGAEPIDVSTLYDDFAGVGFHYGPAFRGLRAAWRLGAEVFAEVELPEDHRATATAYGLHPLLLDASLHASGAGSTPAGWLPFSWSGVTLHASGAAALRMRLTPAGPYGFALEARDGAGAPVLTVESLLLRPTPAGGLRTGRDPLRDALFRLDWVRLPGTAPATGWAELPDVAPVVVARIGDPDAADVVAATHEAVRAALELVRTWLADERYRDSRLVVVTRRAVAAHDDEDVLDLPAAAARGLVRSAQSEHPDRFGLLDLDADADLAVGLGALGPDEDQVAVRGGEVLVPRLVRTPAGPRPAWDPEGTVLVTGGTGVLGGIVARHLVVEHGVRNLVLAGRGGRAAELVAELAAHGATATAVACDVADRDALAAVIAAHPPTAVVHAAGVLSDGVVTSLTPDRLGPVLRPKVDALVHLDELTRDLDLSAFVLFSSGAGLLGGAGQGGYTAANAFVDAFAQHRRARGLPAVSVAWGLWETPTGLTGHLGADDLRRIAESGMRPLPTALGLALFDAAVDAGPAFLTAMALDLAVLRDQPFAPVLRALVRTPVRRPLAALAGDGASGLARDLAALPTDGRIRLLTETLRGHVAAVLGHGSAAEVDARRAFRDLGFDSLAAVALRNRLAAATGLRLPATLVFDHPSPAELAAHLLERLFDAADAPVITPAAPVAAVDGDPVVVVAMSCRLPGGADTPERFWDLVSGEADAVSEFPRDRGWDVDGLYHPDPDHPGTTYTREGGFLVDPADFDPAFFGISPREAIATDPQHRLLLEVTWEAFERGGIDPASLRGSDTGVFAGVMSNDYTLRLDRIPEEAVDFVGLGNSPSVLSGRVSYTFGFQGPAITVDTACSSSLVAIHLAAQALRNGECSLAVAGGVTVMSTPLLFVDSSRTRGLAPNGRSKAFAAAADGVGMAEGAGVVLLERLSDAVRHGHPVLAVVRGSAVNQDGASNGLAAPNGAAQRRVIQQALAASGLSAADVDAVEAHGTGTRLGDPIEANALLSTYGRDRAGDPLWLGSVKSNIGHAQAAAGVAGVIKMVLALRHATLPRTLHVDAPTPEVDWSTGAVELLTEARDWAPNGRPRRAGVSSFGVSGTNAHLIIEEFPEPARVPAAEPGLLAFPLSARGAEALRAQAGDLRDHVDRHPDLAVADVARTLATGRTAFDHRAVVVGTGRDDLLRGLAALADGLPDPSVVSGQAGRGGGRPVFVFPGQGSEWVGMGRDLAAAHPVFAARLRECDEAFRPHTGWSVLDVLTEAEGAPKLDHTTVVQPVLFSVMVSLAALWRSLGVEPAAVVGHSQGEVAAAVVAGVLPLADAARMLVLRSTLLAAELVGKGVIAVVALPAERVRADLAPWGDRVVVSGVNGPTATSISGETEAVTELVAGWKAAGERARVVPASGATHSPQVEPVRGPLLAALSDLRPTDGDLVFYSTVTAEPMPGTALDADYWFDNARLPVDFVGAVRRVLADGHDLFVECSPHPALVSALVEIAEDAGGDAVAVGSLRRDDGGTDRFLKSVAELHVRRGPVEWAPVPGGRHVELPTYPFQRRRYWLESARTSGDVRSVGQATADHPLLGASVLLAEQEGLLLTGRLSTGTHGWLADHALGGTVLLPGTAFLELAVRAGDQVGCGRVDELVLEAPLLLPERGGMAVQVVAGAADGTGARTVHVHARPDDAPDDLPWTRYASGVLVPDEPAPAAPSAQWPPPGAEPVDVEAHYAAAEGTDHAYGPAFRGLRAAWRSGAEVFAEVALPDGLVGEADEFGLHPALLDAAVQATAFGDFFDGDDRFRLPFSWSGVSLHAAGASALRVRIRAAGSEAVAIDAVDTSGAPVVSIDSLVARPFSADQLAVGDPVVRESLFRVEWSPVAVEDTLPVAVVGTGLIVPGAQQSADLADLGQVPEVVLLAPAPGDVRDQLGRVLGALQEWLADDRFTAARLVVVTRRAVATAEDDDVDVEQAPLWGLVRSAQSEHPGRFGLLDLDGAEVPAAVACSPEPQVALRGGTAFAPRLVRAAAGGRLVPPGQRQGWRIGHTGRGTLESLVVTPWPDVPLAEGEVRISVRAAGVNFRDALNALGMMPAEAAGPLGVEGSGVVVETGPGVTDLAPGDRVFGIFHAYGTTAVVDRRLVAPMPHLWSFEQAAAVPAVFLTAYYGLVDVAGLQAGESVLVHAAAGGVGMAAVQLARHLGAEVHGTASPAKWASTGLDEAHLASSRTLEFEQRFEHGVDVVLNALAGDFVDASLRLLPRGGRFVELGMTDVRDPAEVARAHPGVRYRGFGLGEAGPDRTQEMLGELLALFEAGALRPLPLRTWDITRLPEALRHIGQARHVGKVAVRLPRPWDPDGTVLVTGATGALAGQVARHLVAERGVRHLLLLSRTASAATELRNDLVALGATVVLVDCDVADRDALARVLADVEHPLTAVVHTAAVLDDGLVADLTPDRLDAVLRAKADGARHLHDLTAHLDLAAFVLFSSGASVFGSPGQANYAAANAFLDGLAQHRRARGLPARSIAWGLWRDSGAASGLDRMHRSGVGALTTADGLALFDAGDVLDEALVVAVALDTSVRSDSDVPPLLRGLVAAKRRRSTGAAAADLPAFARKLAALTTPEADRLLTDLVRTTVAVVLGHPSADSVPVDTAFRDLGVDSLTAVELRNRLAAATGLRLPATLVFDHPSAIRLATHLRTTALGTADRATTPVAPVVTGDDPVVIVGMGCRYPGGVSTPAELWDLLHAGGDAVGPPPVDRGWDLDALYSGSDLEHRVAQGAFLADAAGFDADFFGISPREALTMDPQQRLLLETSWETLERAGIDPAGLRGSSTGVFIGLSSHDYLMLVARSDEAAAGFVATGNSGSVASGRISYALGFEGPAVTVDTACSSSLVAIHLAAQALRAGECTLAIAGGSTVMAAPDGLLEFGQKGGLAADGRSKAFSERADGFGVAEGVGVVLLQRLSDARRMGHPVLAVVRGSAVNQDGASNGLTAPNGPSQERVIRQALAAAGLSAADVDAVEAHGTGTRLGDPIEAGALLATYGQDRAGDPLWLGSVKSNIGHTQAAAGVAGVLKMVLALRHEELPRTLHVAEPSSEVDWSSGAVSLLAEPVPWPRTDRPRRAGVSSFGISGTNAHVIIEEPPAVETPAVVSGVLPWVLSARSADGLRRQARRLADLVAGSADVGTADVGLSLAAGRTAFAHRAVVVGRERDELLAGIESVAGGGLGTGVVSGMAGTDGRVVFVFPGQGSQWVGMGVELLESSKVFAERMAECERALAPFVDWPLREALADEALLLRVDVVQPVLWAVMVSLAAVWRSVGVEPSAVVGHSQGEIAAAVVAGALSLEDGARVVALRSKAIGRLAGRGGMVSVSASVAEVEALLDDGVSIAAVNGPTSVVVSGESAALDAFVARCGSTRVRRIAVDYASHSAVVEEIRDELADLLRDVAPRVPEVAWRSTVTGDWMRGADADGDYWFRNLRDRVRLDHVVQALVGDGFGVFVEPSPHPVLVPGIEETAFGLGREVAVTGTLRRDEGGRDRLLEAAAWAWVHGVPVDWTGVFGGSGRRVELPTYPFEHKHFWLRATPVADPVDDAFWHAVDREDLDALTDTLDTPAEAFAPALKALSTWRRRTKQSSIVDGWRYREAWRPLPAKPATRVTGTWLVVVPTGLDAGWALEAFDSPLVVEVPGFPDRAALAGLLPAGPVTGVLSLLAFADGHHPEHPALPSGLALTTLLLQALLDSGVDGPLWTVTRNAVAQGSEDVDPASAAVWGIGRVAALEHPRSWGGLVDVPVDCAPALLAQALTAGGDEDQLAVRGQGVLVRRLVRAQATSAKRRTWRPTGTVLVTGGTGAVGPHVVRWLAGAGAEHIVLPSRRGTELDLDLPGVRLTAAVCDVADPVAVAALVRRLADEGTPVRAVVHAAAAMELGSLATTPLGDLARGFDAKAMGAEHLAVALADADLDAFVLFSSIAGVWGSGDHGAYAAANAYLDAFARRRRARGLTATSIAWGVWDSPGFTDDLVLPGGLDLARLRGRGLPFLDPEVAARALGRCLDDDEITLAVADVDWSRFLDVFTSARPSRLFAEIPEVAADDTAPPVVESELLRGLAGLNTAEADRVLHDLVRAQAAEVLGHTDGDLDPSRAFRDLGFESLTAVDLRNRLSALTGLRLPAAVVFDYPTVHELARHLREVLRGEQEAPQAQASPAAVDEPIAIVGISGRFPGGVRTPDDLWAVLEQGRDVITDWPEDRGWALDGLYDPEPAVPGKSSTRRGGFLRGAGDFDADFFGISPREALAMDPQQRLLLETSWEVIESAGIDPASCRGTRTGVFVGCAVNGYTPRPGDTSGVVDSHSVTGGSGSVASGRISYALGLEGPALTVDTACSSSLVAIHLAAQALRGGECTLALAGGVTVMANLAGFVGFSQTRGLAPDGVCKPFTSAADGMSMSEGAGMVLLERLSDAQRLGHRVLAVVRGSAVNSDGASNGLTAPSGLAQRRVIGQALAAAGLSADDVDAVEAHGTGTTLGDPIEADALLATYGKDRSGDPLRLGSVKSNIGHTQLAAGVAGVLKVVLSLKHGVLPRTLHVDEPTSEVDWSAGAVSLLTEPVAWPRTDRPRRAGVSAFGISGTNAHLIIEEAPAAEPASAPVPAVVPWVLSAKTGPALRTQAARLAGVDGSAADVGLSLAGRAAFAHRAVVVGHGRADLVAGLDVVAAGDFGAHVVSGTVRSDGRVVFVFPGQGSQWVGMGVELLASSPVFAERMAECERALAPFVDWSLREALSDEALLLRVDVVQPVLWAVMVSLAEVWRSAGVEPSAVVGHSQGEIAAAVVAGALSLEDGARVVSLRSKAIGRLAGRGGMVSVAAPLAEVEALLGEGVSIAAVNGPASVVVSGESAALDGFVARCGALRVRRIAVDYASHSAVVEEIRDELADLLRDVEPLLPVIPWRSTVTGEWVREAAAVGDYWFRNLRERVRLADVVDGLVGDGYGVFVEPSPHPVLVPGIEETAFGLGREVAVTGTLRRDEGGLERVLESVARAWVGGVDVDWTSLSGGTRVDLPTYPFQHERFWPDTPATSTGDVTGAGLLDLAHPLLGAGVSLAGGDAYLFTAQLSLAAQPWLAEHALLGAVVVPGAALAETAIRVGDEVGCPHVEELTLQAPVVVPETGGLTVQVQVDEPGPDGTRQARIYSRSDDDGPWRPHATCVLAPDEPPLPDGFRALAGEWPPAGVSTVDISRLYDDFATAGYDYGPVFRGLTAAWRRGDEVFAEVTLPGEPGAFGIHPALLDAALHPSWLDAAGSGGTGVSMPFSWTGLRLHSAGATAVRVRLAPTSDGGTRVLLADPTGAPVASVDSLVARPLPDPRAVSVPDALFVLDWPEVPPAQPEQVDAEPVVVRFDPADTDVRAALRRALEAVRVRLERDETDDRPLVVVTRRAVGVDDEDVLDLAGAAVWGLVRTAQAEHPGRFVLVDTDGTSENGLAAAVATGEPQIALRDGGIRVPRLARAGDPTAAESPWLPDGTVLVTGAGGVLGGAVSRHLVTACGVTSLLLVGRSDTADELVADLRALGADVAFAVCDVADRTALAAVLESVPADRPLVGVVHCAGVTDDAPVTALTDDRLDRVLRPKVDGALNLHELTAHLPLPVFALFSSASGTTGSPGQAAYTAANAFVDALVRRRRAGGLPAQSLGWGLWARRGAMTGGLGDAQVARGYRDGVGELSDADGLALFDAALARPDRALLLPLRIDLRGVRPGDEPPLLRGLVTGRRTRRTAAAAVPADGGADLRRKLAGLDAEGVGLLLDELVRTQVAAVLGHTGPAAVDPDRAFGEAGFDSITAVELRNRLGAATGLRLPPTLVFDHPTPAAVAAHLAVRLAPAVPARPVAVVGDGEVRDLLRTIPVDRLRAAGLLDGLLRLAATPAPDAVPVPDAAPRDLSELDADDLVRLAMGGSGLPDDE</sequence>
<dbReference type="InterPro" id="IPR018201">
    <property type="entry name" value="Ketoacyl_synth_AS"/>
</dbReference>
<evidence type="ECO:0000259" key="15">
    <source>
        <dbReference type="PROSITE" id="PS50075"/>
    </source>
</evidence>
<dbReference type="GO" id="GO:0004312">
    <property type="term" value="F:fatty acid synthase activity"/>
    <property type="evidence" value="ECO:0007669"/>
    <property type="project" value="TreeGrafter"/>
</dbReference>
<evidence type="ECO:0000256" key="1">
    <source>
        <dbReference type="ARBA" id="ARBA00001957"/>
    </source>
</evidence>
<dbReference type="InterPro" id="IPR057326">
    <property type="entry name" value="KR_dom"/>
</dbReference>
<feature type="region of interest" description="C-terminal hotdog fold" evidence="14">
    <location>
        <begin position="2737"/>
        <end position="2876"/>
    </location>
</feature>
<dbReference type="GO" id="GO:0033068">
    <property type="term" value="P:macrolide biosynthetic process"/>
    <property type="evidence" value="ECO:0007669"/>
    <property type="project" value="UniProtKB-ARBA"/>
</dbReference>
<keyword evidence="3" id="KW-0597">Phosphoprotein</keyword>
<comment type="catalytic activity">
    <reaction evidence="9">
        <text>6 (S)-methylmalonyl-CoA + propanoyl-CoA + 6 NADPH + 12 H(+) = 6-deoxyerythronolide B + 6 CO2 + 6 NADP(+) + 7 CoA + H2O</text>
        <dbReference type="Rhea" id="RHEA:23068"/>
        <dbReference type="ChEBI" id="CHEBI:15377"/>
        <dbReference type="ChEBI" id="CHEBI:15378"/>
        <dbReference type="ChEBI" id="CHEBI:16089"/>
        <dbReference type="ChEBI" id="CHEBI:16526"/>
        <dbReference type="ChEBI" id="CHEBI:57287"/>
        <dbReference type="ChEBI" id="CHEBI:57327"/>
        <dbReference type="ChEBI" id="CHEBI:57392"/>
        <dbReference type="ChEBI" id="CHEBI:57783"/>
        <dbReference type="ChEBI" id="CHEBI:58349"/>
        <dbReference type="EC" id="2.3.1.94"/>
    </reaction>
</comment>
<dbReference type="InterPro" id="IPR009081">
    <property type="entry name" value="PP-bd_ACP"/>
</dbReference>
<dbReference type="Gene3D" id="3.40.50.11460">
    <property type="match status" value="1"/>
</dbReference>
<dbReference type="SMART" id="SM00826">
    <property type="entry name" value="PKS_DH"/>
    <property type="match status" value="3"/>
</dbReference>
<evidence type="ECO:0000256" key="7">
    <source>
        <dbReference type="ARBA" id="ARBA00023268"/>
    </source>
</evidence>
<dbReference type="Pfam" id="PF22953">
    <property type="entry name" value="SpnB_Rossmann"/>
    <property type="match status" value="3"/>
</dbReference>
<dbReference type="InterPro" id="IPR041618">
    <property type="entry name" value="PKS_DE"/>
</dbReference>
<dbReference type="InterPro" id="IPR036736">
    <property type="entry name" value="ACP-like_sf"/>
</dbReference>
<dbReference type="Pfam" id="PF00698">
    <property type="entry name" value="Acyl_transf_1"/>
    <property type="match status" value="4"/>
</dbReference>
<feature type="active site" description="Proton donor; for dehydratase activity" evidence="14">
    <location>
        <position position="6286"/>
    </location>
</feature>
<dbReference type="SMART" id="SM00825">
    <property type="entry name" value="PKS_KS"/>
    <property type="match status" value="4"/>
</dbReference>
<keyword evidence="6" id="KW-0045">Antibiotic biosynthesis</keyword>
<feature type="domain" description="Ketosynthase family 3 (KS3)" evidence="16">
    <location>
        <begin position="5214"/>
        <end position="5639"/>
    </location>
</feature>
<dbReference type="Gene3D" id="6.10.40.10">
    <property type="match status" value="1"/>
</dbReference>
<dbReference type="NCBIfam" id="NF045894">
    <property type="entry name" value="PKS_plus_SDR"/>
    <property type="match status" value="1"/>
</dbReference>
<keyword evidence="2" id="KW-0596">Phosphopantetheine</keyword>
<evidence type="ECO:0000256" key="12">
    <source>
        <dbReference type="ARBA" id="ARBA00063272"/>
    </source>
</evidence>
<dbReference type="InterPro" id="IPR020841">
    <property type="entry name" value="PKS_Beta-ketoAc_synthase_dom"/>
</dbReference>
<dbReference type="SMART" id="SM01294">
    <property type="entry name" value="PKS_PP_betabranch"/>
    <property type="match status" value="4"/>
</dbReference>
<dbReference type="InterPro" id="IPR020843">
    <property type="entry name" value="ER"/>
</dbReference>
<dbReference type="CDD" id="cd08956">
    <property type="entry name" value="KR_3_FAS_SDR_x"/>
    <property type="match status" value="3"/>
</dbReference>
<dbReference type="SUPFAM" id="SSF53901">
    <property type="entry name" value="Thiolase-like"/>
    <property type="match status" value="4"/>
</dbReference>
<dbReference type="SUPFAM" id="SSF51735">
    <property type="entry name" value="NAD(P)-binding Rossmann-fold domains"/>
    <property type="match status" value="9"/>
</dbReference>
<dbReference type="CDD" id="cd08952">
    <property type="entry name" value="KR_1_SDR_x"/>
    <property type="match status" value="1"/>
</dbReference>
<dbReference type="Pfam" id="PF02801">
    <property type="entry name" value="Ketoacyl-synt_C"/>
    <property type="match status" value="4"/>
</dbReference>
<dbReference type="InterPro" id="IPR015083">
    <property type="entry name" value="NorB/c/GfsB-D-like_docking"/>
</dbReference>
<feature type="domain" description="Ketosynthase family 3 (KS3)" evidence="16">
    <location>
        <begin position="1708"/>
        <end position="2133"/>
    </location>
</feature>
<dbReference type="InterPro" id="IPR006162">
    <property type="entry name" value="Ppantetheine_attach_site"/>
</dbReference>
<dbReference type="InterPro" id="IPR036299">
    <property type="entry name" value="Polyketide_synth_docking_sf"/>
</dbReference>
<feature type="active site" description="Proton acceptor; for dehydratase activity" evidence="14">
    <location>
        <position position="6123"/>
    </location>
</feature>
<dbReference type="InterPro" id="IPR013968">
    <property type="entry name" value="PKS_KR"/>
</dbReference>
<proteinExistence type="predicted"/>
<dbReference type="Gene3D" id="1.10.1200.10">
    <property type="entry name" value="ACP-like"/>
    <property type="match status" value="4"/>
</dbReference>